<accession>A0A3B5KWF3</accession>
<dbReference type="GeneTree" id="ENSGT00390000013648"/>
<dbReference type="GO" id="GO:0005666">
    <property type="term" value="C:RNA polymerase III complex"/>
    <property type="evidence" value="ECO:0007669"/>
    <property type="project" value="InterPro"/>
</dbReference>
<feature type="compositionally biased region" description="Basic and acidic residues" evidence="1">
    <location>
        <begin position="98"/>
        <end position="107"/>
    </location>
</feature>
<reference evidence="3 4" key="1">
    <citation type="journal article" date="2011" name="Genome Biol. Evol.">
        <title>Integration of the genetic map and genome assembly of fugu facilitates insights into distinct features of genome evolution in teleosts and mammals.</title>
        <authorList>
            <person name="Kai W."/>
            <person name="Kikuchi K."/>
            <person name="Tohari S."/>
            <person name="Chew A.K."/>
            <person name="Tay A."/>
            <person name="Fujiwara A."/>
            <person name="Hosoya S."/>
            <person name="Suetake H."/>
            <person name="Naruse K."/>
            <person name="Brenner S."/>
            <person name="Suzuki Y."/>
            <person name="Venkatesh B."/>
        </authorList>
    </citation>
    <scope>NUCLEOTIDE SEQUENCE [LARGE SCALE GENOMIC DNA]</scope>
</reference>
<dbReference type="AlphaFoldDB" id="A0A3B5KWF3"/>
<name>A0A3B5KWF3_TAKRU</name>
<feature type="transmembrane region" description="Helical" evidence="2">
    <location>
        <begin position="336"/>
        <end position="353"/>
    </location>
</feature>
<proteinExistence type="predicted"/>
<dbReference type="Gene3D" id="3.40.50.150">
    <property type="entry name" value="Vaccinia Virus protein VP39"/>
    <property type="match status" value="1"/>
</dbReference>
<evidence type="ECO:0000256" key="2">
    <source>
        <dbReference type="SAM" id="Phobius"/>
    </source>
</evidence>
<dbReference type="GO" id="GO:0003677">
    <property type="term" value="F:DNA binding"/>
    <property type="evidence" value="ECO:0007669"/>
    <property type="project" value="InterPro"/>
</dbReference>
<dbReference type="SUPFAM" id="SSF53335">
    <property type="entry name" value="S-adenosyl-L-methionine-dependent methyltransferases"/>
    <property type="match status" value="1"/>
</dbReference>
<dbReference type="InterPro" id="IPR007884">
    <property type="entry name" value="METL9"/>
</dbReference>
<dbReference type="GO" id="GO:0106370">
    <property type="term" value="F:protein-L-histidine N-pros-methyltransferase activity"/>
    <property type="evidence" value="ECO:0007669"/>
    <property type="project" value="InterPro"/>
</dbReference>
<gene>
    <name evidence="3" type="primary">zgc:171971</name>
</gene>
<dbReference type="Proteomes" id="UP000005226">
    <property type="component" value="Chromosome 1"/>
</dbReference>
<dbReference type="InterPro" id="IPR029063">
    <property type="entry name" value="SAM-dependent_MTases_sf"/>
</dbReference>
<evidence type="ECO:0000313" key="4">
    <source>
        <dbReference type="Proteomes" id="UP000005226"/>
    </source>
</evidence>
<keyword evidence="4" id="KW-1185">Reference proteome</keyword>
<keyword evidence="2" id="KW-0812">Transmembrane</keyword>
<reference evidence="3" key="3">
    <citation type="submission" date="2025-09" db="UniProtKB">
        <authorList>
            <consortium name="Ensembl"/>
        </authorList>
    </citation>
    <scope>IDENTIFICATION</scope>
</reference>
<evidence type="ECO:0000313" key="3">
    <source>
        <dbReference type="Ensembl" id="ENSTRUP00000057522.2"/>
    </source>
</evidence>
<dbReference type="Pfam" id="PF05132">
    <property type="entry name" value="RNA_pol_Rpc4"/>
    <property type="match status" value="1"/>
</dbReference>
<keyword evidence="2" id="KW-0472">Membrane</keyword>
<protein>
    <submittedName>
        <fullName evidence="3">Methyltransferase 9, His-X-His N1(pi)-histidine</fullName>
    </submittedName>
</protein>
<dbReference type="Pfam" id="PF05219">
    <property type="entry name" value="DREV"/>
    <property type="match status" value="1"/>
</dbReference>
<dbReference type="InterPro" id="IPR007811">
    <property type="entry name" value="RPC4"/>
</dbReference>
<dbReference type="STRING" id="31033.ENSTRUP00000057522"/>
<dbReference type="PANTHER" id="PTHR12890:SF0">
    <property type="entry name" value="PROTEIN-L-HISTIDINE N-PROS-METHYLTRANSFERASE"/>
    <property type="match status" value="1"/>
</dbReference>
<organism evidence="3 4">
    <name type="scientific">Takifugu rubripes</name>
    <name type="common">Japanese pufferfish</name>
    <name type="synonym">Fugu rubripes</name>
    <dbReference type="NCBI Taxonomy" id="31033"/>
    <lineage>
        <taxon>Eukaryota</taxon>
        <taxon>Metazoa</taxon>
        <taxon>Chordata</taxon>
        <taxon>Craniata</taxon>
        <taxon>Vertebrata</taxon>
        <taxon>Euteleostomi</taxon>
        <taxon>Actinopterygii</taxon>
        <taxon>Neopterygii</taxon>
        <taxon>Teleostei</taxon>
        <taxon>Neoteleostei</taxon>
        <taxon>Acanthomorphata</taxon>
        <taxon>Eupercaria</taxon>
        <taxon>Tetraodontiformes</taxon>
        <taxon>Tetradontoidea</taxon>
        <taxon>Tetraodontidae</taxon>
        <taxon>Takifugu</taxon>
    </lineage>
</organism>
<dbReference type="Ensembl" id="ENSTRUT00000049374.2">
    <property type="protein sequence ID" value="ENSTRUP00000057522.2"/>
    <property type="gene ID" value="ENSTRUG00000006220.3"/>
</dbReference>
<dbReference type="GO" id="GO:0006383">
    <property type="term" value="P:transcription by RNA polymerase III"/>
    <property type="evidence" value="ECO:0007669"/>
    <property type="project" value="InterPro"/>
</dbReference>
<reference evidence="3" key="2">
    <citation type="submission" date="2025-08" db="UniProtKB">
        <authorList>
            <consortium name="Ensembl"/>
        </authorList>
    </citation>
    <scope>IDENTIFICATION</scope>
</reference>
<keyword evidence="2" id="KW-1133">Transmembrane helix</keyword>
<sequence>MNKYQQMSAMNDSSDTATIPGLVVLDSGVVPCFKVESGTLAPTKKVSTPPGRLTSLRTRDLTLSGAFKKSKKTFEPNVHALRKSKDELKEEVIVSKKEKTERDERKRETRSRRKRERPQTIQSHSIFEQGPADSLHKIGWRGIPHVQDSSIIPVDNLVKKETREDQDEIISKLQRDDFIDDPGLMNDERLKPIQLPLGHLSSLKTTMTCTEKPCQSYGTLSKTEPPKPVQPSLNKMLQDLKLSDKQELFFMQLPDCMPASGSAHSSNSSTLADRRKVHLHGQVAKKDGSPVLSQFPEGFLGKLQIRKSGKVELRLGDIVMDVSEGAAFSFLQQMKTLIFVLWVLGYIAFLLSVRRMWTGKYVRSPLARLVFMNMLSENEAPEIQEWYQCSPERLGESVKSLFIQCHLDSGTSAFLKRSIEKSGWMFTQLYHSFVSAILSPLVSRTSINGFLGRGSMFVFSSEQFQRLLQIHPEWRADRLLDLGAGDGGVTKVMAAHFSEVYVTEVSLPMKWNLQRRNYKVLGIDEWHQTGFKYDVISCLNLLDRCDNPLLLLRNIQWSLVPNTGRLILAVVLPFQPYVEVGGKWQRPEEHLRMKGKLWEDQVTELSTEVFWRLGFEVEAVTRLPYLCEGDMYKDYYVLDDAVFVLKVSEEKL</sequence>
<evidence type="ECO:0000256" key="1">
    <source>
        <dbReference type="SAM" id="MobiDB-lite"/>
    </source>
</evidence>
<feature type="region of interest" description="Disordered" evidence="1">
    <location>
        <begin position="98"/>
        <end position="128"/>
    </location>
</feature>
<dbReference type="PANTHER" id="PTHR12890">
    <property type="entry name" value="DREV PROTEIN"/>
    <property type="match status" value="1"/>
</dbReference>
<dbReference type="InParanoid" id="A0A3B5KWF3"/>